<evidence type="ECO:0000259" key="6">
    <source>
        <dbReference type="PROSITE" id="PS50119"/>
    </source>
</evidence>
<feature type="domain" description="RING-type" evidence="5">
    <location>
        <begin position="16"/>
        <end position="62"/>
    </location>
</feature>
<evidence type="ECO:0000313" key="7">
    <source>
        <dbReference type="EMBL" id="KAI1888654.1"/>
    </source>
</evidence>
<dbReference type="EMBL" id="JAERUA010000017">
    <property type="protein sequence ID" value="KAI1888654.1"/>
    <property type="molecule type" value="Genomic_DNA"/>
</dbReference>
<dbReference type="SUPFAM" id="SSF57850">
    <property type="entry name" value="RING/U-box"/>
    <property type="match status" value="1"/>
</dbReference>
<dbReference type="Proteomes" id="UP000829720">
    <property type="component" value="Unassembled WGS sequence"/>
</dbReference>
<comment type="caution">
    <text evidence="7">The sequence shown here is derived from an EMBL/GenBank/DDBJ whole genome shotgun (WGS) entry which is preliminary data.</text>
</comment>
<evidence type="ECO:0000256" key="3">
    <source>
        <dbReference type="ARBA" id="ARBA00022833"/>
    </source>
</evidence>
<dbReference type="Gene3D" id="3.30.40.10">
    <property type="entry name" value="Zinc/RING finger domain, C3HC4 (zinc finger)"/>
    <property type="match status" value="1"/>
</dbReference>
<dbReference type="SMART" id="SM00184">
    <property type="entry name" value="RING"/>
    <property type="match status" value="1"/>
</dbReference>
<dbReference type="InterPro" id="IPR000315">
    <property type="entry name" value="Znf_B-box"/>
</dbReference>
<dbReference type="Gene3D" id="3.30.160.60">
    <property type="entry name" value="Classic Zinc Finger"/>
    <property type="match status" value="1"/>
</dbReference>
<keyword evidence="2 4" id="KW-0863">Zinc-finger</keyword>
<dbReference type="GO" id="GO:0008270">
    <property type="term" value="F:zinc ion binding"/>
    <property type="evidence" value="ECO:0007669"/>
    <property type="project" value="UniProtKB-KW"/>
</dbReference>
<dbReference type="PANTHER" id="PTHR25465:SF73">
    <property type="entry name" value="E3 UBIQUITIN_ISG15 LIGASE TRIM25 ISOFORM X1"/>
    <property type="match status" value="1"/>
</dbReference>
<dbReference type="Pfam" id="PF13445">
    <property type="entry name" value="zf-RING_UBOX"/>
    <property type="match status" value="1"/>
</dbReference>
<dbReference type="Pfam" id="PF00643">
    <property type="entry name" value="zf-B_box"/>
    <property type="match status" value="1"/>
</dbReference>
<dbReference type="InterPro" id="IPR001841">
    <property type="entry name" value="Znf_RING"/>
</dbReference>
<dbReference type="PROSITE" id="PS00518">
    <property type="entry name" value="ZF_RING_1"/>
    <property type="match status" value="1"/>
</dbReference>
<name>A0A8T3CZ59_9TELE</name>
<keyword evidence="8" id="KW-1185">Reference proteome</keyword>
<dbReference type="InterPro" id="IPR027370">
    <property type="entry name" value="Znf-RING_euk"/>
</dbReference>
<evidence type="ECO:0000256" key="1">
    <source>
        <dbReference type="ARBA" id="ARBA00022723"/>
    </source>
</evidence>
<evidence type="ECO:0000256" key="4">
    <source>
        <dbReference type="PROSITE-ProRule" id="PRU00024"/>
    </source>
</evidence>
<accession>A0A8T3CZ59</accession>
<dbReference type="InterPro" id="IPR013083">
    <property type="entry name" value="Znf_RING/FYVE/PHD"/>
</dbReference>
<dbReference type="CDD" id="cd19802">
    <property type="entry name" value="Bbox1_TRIM8-like"/>
    <property type="match status" value="1"/>
</dbReference>
<dbReference type="InterPro" id="IPR051051">
    <property type="entry name" value="E3_ubiq-ligase_TRIM/RNF"/>
</dbReference>
<dbReference type="PANTHER" id="PTHR25465">
    <property type="entry name" value="B-BOX DOMAIN CONTAINING"/>
    <property type="match status" value="1"/>
</dbReference>
<dbReference type="Gene3D" id="4.10.830.40">
    <property type="match status" value="1"/>
</dbReference>
<dbReference type="PROSITE" id="PS50119">
    <property type="entry name" value="ZF_BBOX"/>
    <property type="match status" value="1"/>
</dbReference>
<keyword evidence="3" id="KW-0862">Zinc</keyword>
<proteinExistence type="predicted"/>
<dbReference type="PROSITE" id="PS50089">
    <property type="entry name" value="ZF_RING_2"/>
    <property type="match status" value="1"/>
</dbReference>
<dbReference type="InterPro" id="IPR017907">
    <property type="entry name" value="Znf_RING_CS"/>
</dbReference>
<dbReference type="SUPFAM" id="SSF57845">
    <property type="entry name" value="B-box zinc-binding domain"/>
    <property type="match status" value="1"/>
</dbReference>
<evidence type="ECO:0000259" key="5">
    <source>
        <dbReference type="PROSITE" id="PS50089"/>
    </source>
</evidence>
<sequence length="394" mass="44545">MGTIKEEGELEEALTCGVCHELYCDPHLLPCGHSFCLLCVRPGAGVEAWLGAGQGGCKCPDCGEEYSATTPLHKNYRLANIALEYRRRGLPGGRLLVPVPCDCCPVIRSAMPAVKTCLRCEVSLCALHLQPHLDCPAFHTHLLVEPLDDLSKRRCHEHGEMFRYYCTNENVYVCADCILEGKHTGHQVKSLRKMEKDLKTILQGHLQKAEEKLRHSQKVLMEQKNVDGSIMDAWSVDSGLERLGASLVAQVELMVGDLCEEAQVEKQQAKDRLRVEQSRVIRDLRMTQDIHKYLRSLLEQRDPFLIIWAFQSEDKKISAELNTAVFQPEPSTLDRKRVLENIDRKYRQFLSETLKCLNELKRDFSGSVLTLDADMVHPVLCVSGDLLKQPLTII</sequence>
<evidence type="ECO:0000256" key="2">
    <source>
        <dbReference type="ARBA" id="ARBA00022771"/>
    </source>
</evidence>
<dbReference type="AlphaFoldDB" id="A0A8T3CZ59"/>
<evidence type="ECO:0000313" key="8">
    <source>
        <dbReference type="Proteomes" id="UP000829720"/>
    </source>
</evidence>
<feature type="domain" description="B box-type" evidence="6">
    <location>
        <begin position="150"/>
        <end position="191"/>
    </location>
</feature>
<keyword evidence="1" id="KW-0479">Metal-binding</keyword>
<dbReference type="OrthoDB" id="6105938at2759"/>
<dbReference type="SMART" id="SM00336">
    <property type="entry name" value="BBOX"/>
    <property type="match status" value="1"/>
</dbReference>
<organism evidence="7 8">
    <name type="scientific">Albula goreensis</name>
    <dbReference type="NCBI Taxonomy" id="1534307"/>
    <lineage>
        <taxon>Eukaryota</taxon>
        <taxon>Metazoa</taxon>
        <taxon>Chordata</taxon>
        <taxon>Craniata</taxon>
        <taxon>Vertebrata</taxon>
        <taxon>Euteleostomi</taxon>
        <taxon>Actinopterygii</taxon>
        <taxon>Neopterygii</taxon>
        <taxon>Teleostei</taxon>
        <taxon>Albuliformes</taxon>
        <taxon>Albulidae</taxon>
        <taxon>Albula</taxon>
    </lineage>
</organism>
<protein>
    <submittedName>
        <fullName evidence="7">Uncharacterized protein</fullName>
    </submittedName>
</protein>
<gene>
    <name evidence="7" type="ORF">AGOR_G00187370</name>
</gene>
<reference evidence="7" key="1">
    <citation type="submission" date="2021-01" db="EMBL/GenBank/DDBJ databases">
        <authorList>
            <person name="Zahm M."/>
            <person name="Roques C."/>
            <person name="Cabau C."/>
            <person name="Klopp C."/>
            <person name="Donnadieu C."/>
            <person name="Jouanno E."/>
            <person name="Lampietro C."/>
            <person name="Louis A."/>
            <person name="Herpin A."/>
            <person name="Echchiki A."/>
            <person name="Berthelot C."/>
            <person name="Parey E."/>
            <person name="Roest-Crollius H."/>
            <person name="Braasch I."/>
            <person name="Postlethwait J."/>
            <person name="Bobe J."/>
            <person name="Montfort J."/>
            <person name="Bouchez O."/>
            <person name="Begum T."/>
            <person name="Mejri S."/>
            <person name="Adams A."/>
            <person name="Chen W.-J."/>
            <person name="Guiguen Y."/>
        </authorList>
    </citation>
    <scope>NUCLEOTIDE SEQUENCE</scope>
    <source>
        <tissue evidence="7">Blood</tissue>
    </source>
</reference>